<dbReference type="InterPro" id="IPR005119">
    <property type="entry name" value="LysR_subst-bd"/>
</dbReference>
<comment type="similarity">
    <text evidence="1">Belongs to the LysR transcriptional regulatory family.</text>
</comment>
<dbReference type="PROSITE" id="PS50931">
    <property type="entry name" value="HTH_LYSR"/>
    <property type="match status" value="1"/>
</dbReference>
<evidence type="ECO:0000256" key="4">
    <source>
        <dbReference type="ARBA" id="ARBA00023163"/>
    </source>
</evidence>
<gene>
    <name evidence="6" type="ORF">JOC27_001336</name>
</gene>
<evidence type="ECO:0000313" key="6">
    <source>
        <dbReference type="EMBL" id="MBM7657886.1"/>
    </source>
</evidence>
<dbReference type="Pfam" id="PF03466">
    <property type="entry name" value="LysR_substrate"/>
    <property type="match status" value="1"/>
</dbReference>
<proteinExistence type="inferred from homology"/>
<evidence type="ECO:0000256" key="2">
    <source>
        <dbReference type="ARBA" id="ARBA00023015"/>
    </source>
</evidence>
<feature type="domain" description="HTH lysR-type" evidence="5">
    <location>
        <begin position="1"/>
        <end position="58"/>
    </location>
</feature>
<dbReference type="SUPFAM" id="SSF46785">
    <property type="entry name" value="Winged helix' DNA-binding domain"/>
    <property type="match status" value="1"/>
</dbReference>
<sequence>MSLVQYSIFVKIAETKSFTLAADQLGLTQSAVSHSIASLENSFGFPLIHRNRTGVILTHDGERMLPIIERVLRENEKVGQEAADIAGLVRGIIHVGVFTSVSRHWLPQIIRQMDRSYPGIEIKLQEGNYQFIEQGIISGRLDCGFLNTFTSQSSEVIPLKKDRLFCIVSSESSLYDEKFASFSHINREPFIMPAFGGNHEIKQFLKKYRIHPPIRFELMEENAILAMVANHLGISILPELILPDDLAPLRALPLEQDCYRMLGLALRPPASPATKKFAEITKQIVGQSAKIDL</sequence>
<dbReference type="RefSeq" id="WP_205006197.1">
    <property type="nucleotide sequence ID" value="NZ_CBCRXA010000009.1"/>
</dbReference>
<keyword evidence="3 6" id="KW-0238">DNA-binding</keyword>
<dbReference type="PRINTS" id="PR00039">
    <property type="entry name" value="HTHLYSR"/>
</dbReference>
<dbReference type="InterPro" id="IPR000847">
    <property type="entry name" value="LysR_HTH_N"/>
</dbReference>
<dbReference type="PANTHER" id="PTHR30419">
    <property type="entry name" value="HTH-TYPE TRANSCRIPTIONAL REGULATOR YBHD"/>
    <property type="match status" value="1"/>
</dbReference>
<keyword evidence="2" id="KW-0805">Transcription regulation</keyword>
<dbReference type="CDD" id="cd05466">
    <property type="entry name" value="PBP2_LTTR_substrate"/>
    <property type="match status" value="1"/>
</dbReference>
<evidence type="ECO:0000313" key="7">
    <source>
        <dbReference type="Proteomes" id="UP000823201"/>
    </source>
</evidence>
<accession>A0ABS2Q8A4</accession>
<protein>
    <submittedName>
        <fullName evidence="6">DNA-binding transcriptional LysR family regulator</fullName>
    </submittedName>
</protein>
<dbReference type="InterPro" id="IPR036390">
    <property type="entry name" value="WH_DNA-bd_sf"/>
</dbReference>
<dbReference type="Proteomes" id="UP000823201">
    <property type="component" value="Unassembled WGS sequence"/>
</dbReference>
<keyword evidence="4" id="KW-0804">Transcription</keyword>
<dbReference type="SUPFAM" id="SSF53850">
    <property type="entry name" value="Periplasmic binding protein-like II"/>
    <property type="match status" value="1"/>
</dbReference>
<dbReference type="GO" id="GO:0003677">
    <property type="term" value="F:DNA binding"/>
    <property type="evidence" value="ECO:0007669"/>
    <property type="project" value="UniProtKB-KW"/>
</dbReference>
<dbReference type="Gene3D" id="3.40.190.290">
    <property type="match status" value="1"/>
</dbReference>
<evidence type="ECO:0000256" key="1">
    <source>
        <dbReference type="ARBA" id="ARBA00009437"/>
    </source>
</evidence>
<evidence type="ECO:0000256" key="3">
    <source>
        <dbReference type="ARBA" id="ARBA00023125"/>
    </source>
</evidence>
<evidence type="ECO:0000259" key="5">
    <source>
        <dbReference type="PROSITE" id="PS50931"/>
    </source>
</evidence>
<dbReference type="EMBL" id="JAFBEV010000009">
    <property type="protein sequence ID" value="MBM7657886.1"/>
    <property type="molecule type" value="Genomic_DNA"/>
</dbReference>
<dbReference type="Gene3D" id="1.10.10.10">
    <property type="entry name" value="Winged helix-like DNA-binding domain superfamily/Winged helix DNA-binding domain"/>
    <property type="match status" value="1"/>
</dbReference>
<dbReference type="InterPro" id="IPR050950">
    <property type="entry name" value="HTH-type_LysR_regulators"/>
</dbReference>
<dbReference type="PANTHER" id="PTHR30419:SF28">
    <property type="entry name" value="HTH-TYPE TRANSCRIPTIONAL REGULATOR BSDA"/>
    <property type="match status" value="1"/>
</dbReference>
<reference evidence="6 7" key="1">
    <citation type="submission" date="2021-01" db="EMBL/GenBank/DDBJ databases">
        <title>Genomic Encyclopedia of Type Strains, Phase IV (KMG-IV): sequencing the most valuable type-strain genomes for metagenomic binning, comparative biology and taxonomic classification.</title>
        <authorList>
            <person name="Goeker M."/>
        </authorList>
    </citation>
    <scope>NUCLEOTIDE SEQUENCE [LARGE SCALE GENOMIC DNA]</scope>
    <source>
        <strain evidence="6 7">DSM 100968</strain>
    </source>
</reference>
<dbReference type="Pfam" id="PF00126">
    <property type="entry name" value="HTH_1"/>
    <property type="match status" value="1"/>
</dbReference>
<dbReference type="InterPro" id="IPR036388">
    <property type="entry name" value="WH-like_DNA-bd_sf"/>
</dbReference>
<organism evidence="6 7">
    <name type="scientific">Sporolactobacillus spathodeae</name>
    <dbReference type="NCBI Taxonomy" id="1465502"/>
    <lineage>
        <taxon>Bacteria</taxon>
        <taxon>Bacillati</taxon>
        <taxon>Bacillota</taxon>
        <taxon>Bacilli</taxon>
        <taxon>Bacillales</taxon>
        <taxon>Sporolactobacillaceae</taxon>
        <taxon>Sporolactobacillus</taxon>
    </lineage>
</organism>
<comment type="caution">
    <text evidence="6">The sequence shown here is derived from an EMBL/GenBank/DDBJ whole genome shotgun (WGS) entry which is preliminary data.</text>
</comment>
<keyword evidence="7" id="KW-1185">Reference proteome</keyword>
<name>A0ABS2Q8A4_9BACL</name>